<feature type="compositionally biased region" description="Basic residues" evidence="1">
    <location>
        <begin position="26"/>
        <end position="38"/>
    </location>
</feature>
<sequence length="94" mass="10706">MLSSNERALDGRFCPANQRPSCSSPRKQRPIARAGRRGLWREGGTNRVWICQPPVCVVTRHGESRGDHGPTRWSEMDKSRTEIAEYSHGDLDWT</sequence>
<reference evidence="2 3" key="1">
    <citation type="submission" date="2019-03" db="EMBL/GenBank/DDBJ databases">
        <title>First draft genome of Liparis tanakae, snailfish: a comprehensive survey of snailfish specific genes.</title>
        <authorList>
            <person name="Kim W."/>
            <person name="Song I."/>
            <person name="Jeong J.-H."/>
            <person name="Kim D."/>
            <person name="Kim S."/>
            <person name="Ryu S."/>
            <person name="Song J.Y."/>
            <person name="Lee S.K."/>
        </authorList>
    </citation>
    <scope>NUCLEOTIDE SEQUENCE [LARGE SCALE GENOMIC DNA]</scope>
    <source>
        <tissue evidence="2">Muscle</tissue>
    </source>
</reference>
<dbReference type="Proteomes" id="UP000314294">
    <property type="component" value="Unassembled WGS sequence"/>
</dbReference>
<feature type="region of interest" description="Disordered" evidence="1">
    <location>
        <begin position="60"/>
        <end position="81"/>
    </location>
</feature>
<accession>A0A4Z2F752</accession>
<protein>
    <submittedName>
        <fullName evidence="2">Uncharacterized protein</fullName>
    </submittedName>
</protein>
<keyword evidence="3" id="KW-1185">Reference proteome</keyword>
<organism evidence="2 3">
    <name type="scientific">Liparis tanakae</name>
    <name type="common">Tanaka's snailfish</name>
    <dbReference type="NCBI Taxonomy" id="230148"/>
    <lineage>
        <taxon>Eukaryota</taxon>
        <taxon>Metazoa</taxon>
        <taxon>Chordata</taxon>
        <taxon>Craniata</taxon>
        <taxon>Vertebrata</taxon>
        <taxon>Euteleostomi</taxon>
        <taxon>Actinopterygii</taxon>
        <taxon>Neopterygii</taxon>
        <taxon>Teleostei</taxon>
        <taxon>Neoteleostei</taxon>
        <taxon>Acanthomorphata</taxon>
        <taxon>Eupercaria</taxon>
        <taxon>Perciformes</taxon>
        <taxon>Cottioidei</taxon>
        <taxon>Cottales</taxon>
        <taxon>Liparidae</taxon>
        <taxon>Liparis</taxon>
    </lineage>
</organism>
<feature type="region of interest" description="Disordered" evidence="1">
    <location>
        <begin position="1"/>
        <end position="38"/>
    </location>
</feature>
<name>A0A4Z2F752_9TELE</name>
<proteinExistence type="predicted"/>
<evidence type="ECO:0000313" key="3">
    <source>
        <dbReference type="Proteomes" id="UP000314294"/>
    </source>
</evidence>
<comment type="caution">
    <text evidence="2">The sequence shown here is derived from an EMBL/GenBank/DDBJ whole genome shotgun (WGS) entry which is preliminary data.</text>
</comment>
<evidence type="ECO:0000256" key="1">
    <source>
        <dbReference type="SAM" id="MobiDB-lite"/>
    </source>
</evidence>
<dbReference type="AlphaFoldDB" id="A0A4Z2F752"/>
<gene>
    <name evidence="2" type="ORF">EYF80_052872</name>
</gene>
<dbReference type="EMBL" id="SRLO01001549">
    <property type="protein sequence ID" value="TNN36968.1"/>
    <property type="molecule type" value="Genomic_DNA"/>
</dbReference>
<evidence type="ECO:0000313" key="2">
    <source>
        <dbReference type="EMBL" id="TNN36968.1"/>
    </source>
</evidence>